<dbReference type="GO" id="GO:0051701">
    <property type="term" value="P:biological process involved in interaction with host"/>
    <property type="evidence" value="ECO:0007669"/>
    <property type="project" value="UniProtKB-ARBA"/>
</dbReference>
<dbReference type="GO" id="GO:0019058">
    <property type="term" value="P:viral life cycle"/>
    <property type="evidence" value="ECO:0007669"/>
    <property type="project" value="UniProtKB-ARBA"/>
</dbReference>
<dbReference type="SUPFAM" id="SSF51126">
    <property type="entry name" value="Pectin lyase-like"/>
    <property type="match status" value="1"/>
</dbReference>
<evidence type="ECO:0000313" key="4">
    <source>
        <dbReference type="EMBL" id="AFY98445.1"/>
    </source>
</evidence>
<dbReference type="InterPro" id="IPR011050">
    <property type="entry name" value="Pectin_lyase_fold/virulence"/>
</dbReference>
<name>A0A059PAN8_9CAUD</name>
<dbReference type="InterPro" id="IPR012334">
    <property type="entry name" value="Pectin_lyas_fold"/>
</dbReference>
<dbReference type="Gene3D" id="2.160.20.10">
    <property type="entry name" value="Single-stranded right-handed beta-helix, Pectin lyase-like"/>
    <property type="match status" value="1"/>
</dbReference>
<organism evidence="4 5">
    <name type="scientific">Leuconostoc phage LN34</name>
    <dbReference type="NCBI Taxonomy" id="1262519"/>
    <lineage>
        <taxon>Viruses</taxon>
        <taxon>Duplodnaviria</taxon>
        <taxon>Heunggongvirae</taxon>
        <taxon>Uroviricota</taxon>
        <taxon>Caudoviricetes</taxon>
        <taxon>Mccleskeyvirinae</taxon>
        <taxon>Unaquatrovirus</taxon>
        <taxon>Unaquatrovirus LN34</taxon>
    </lineage>
</organism>
<dbReference type="RefSeq" id="YP_009044906.1">
    <property type="nucleotide sequence ID" value="NC_024388.1"/>
</dbReference>
<comment type="subcellular location">
    <subcellularLocation>
        <location evidence="1">Virion</location>
    </subcellularLocation>
</comment>
<evidence type="ECO:0000256" key="2">
    <source>
        <dbReference type="ARBA" id="ARBA00022844"/>
    </source>
</evidence>
<feature type="domain" description="Rhamnogalacturonase A/B/Epimerase-like pectate lyase" evidence="3">
    <location>
        <begin position="33"/>
        <end position="233"/>
    </location>
</feature>
<sequence>MVYNKHEWQDGELITSGKLNHMELGIQLADKQVSVKDYGAVGDGVADDTKSFINAFSENKGTKVIIPTGTYLITKQVSIFGDVEFQNAKVISTNNSQDYMFNVDGLDEINIIGFKYNNDKGRGAIKISNTKTVRLTSFDISGYSAETAYHKTDSALMLDNNTTIYLDDIKVHDHGFQYGAELEHLNRCISIQGDKTKTVIARGLQFSKANQGLVLSTPNGNVIVSDSSIDNTTDNSMYLLACLTFMATNVRFDDYYDESVIMGSGDYSFTNCWFSNVPNKVFGINNDTVGLSIIGCNIIQSDKHSGQIVSFRDVNYTLNTFIFESNRIVTAPDSTNNDLFYLGQINLFSIKNNTIKTFSISDGRNMFAFRNSDSNAPYTGVIKDNYVMPITKDVVIGTYYFARLYKEVGKVEISDNYISNGRMPMDNASVIYNGQKFFTSLGYVIDRTTRQSLYATTIPIKGRFNIGDVVYNTDPSNGVFAWVRVTTGLNNVSGVDWKTVSVN</sequence>
<evidence type="ECO:0000256" key="1">
    <source>
        <dbReference type="ARBA" id="ARBA00004328"/>
    </source>
</evidence>
<gene>
    <name evidence="4" type="ORF">phiLN34_035</name>
</gene>
<evidence type="ECO:0000313" key="5">
    <source>
        <dbReference type="Proteomes" id="UP000204240"/>
    </source>
</evidence>
<accession>A0A059PAN8</accession>
<keyword evidence="2" id="KW-0946">Virion</keyword>
<dbReference type="GeneID" id="19736021"/>
<dbReference type="GO" id="GO:0044423">
    <property type="term" value="C:virion component"/>
    <property type="evidence" value="ECO:0007669"/>
    <property type="project" value="UniProtKB-KW"/>
</dbReference>
<dbReference type="KEGG" id="vg:19736021"/>
<reference evidence="4 5" key="1">
    <citation type="journal article" date="2014" name="Int. J. Food Microbiol.">
        <title>Sequence and comparative analysis of Leuconostoc dairy bacteriophages.</title>
        <authorList>
            <person name="Kot W."/>
            <person name="Hansen L.H."/>
            <person name="Neve H."/>
            <person name="Hammer K."/>
            <person name="Jacobsen S."/>
            <person name="Pedersen P.D."/>
            <person name="Sorensen S.J."/>
            <person name="Heller K.J."/>
            <person name="Vogensen F.K."/>
        </authorList>
    </citation>
    <scope>NUCLEOTIDE SEQUENCE [LARGE SCALE GENOMIC DNA]</scope>
</reference>
<dbReference type="Proteomes" id="UP000204240">
    <property type="component" value="Segment"/>
</dbReference>
<dbReference type="EMBL" id="KC013027">
    <property type="protein sequence ID" value="AFY98445.1"/>
    <property type="molecule type" value="Genomic_DNA"/>
</dbReference>
<keyword evidence="5" id="KW-1185">Reference proteome</keyword>
<evidence type="ECO:0000259" key="3">
    <source>
        <dbReference type="Pfam" id="PF12708"/>
    </source>
</evidence>
<dbReference type="InterPro" id="IPR024535">
    <property type="entry name" value="RHGA/B-epi-like_pectate_lyase"/>
</dbReference>
<dbReference type="Pfam" id="PF12708">
    <property type="entry name" value="Pect-lyase_RHGA_epim"/>
    <property type="match status" value="1"/>
</dbReference>
<proteinExistence type="predicted"/>
<protein>
    <recommendedName>
        <fullName evidence="3">Rhamnogalacturonase A/B/Epimerase-like pectate lyase domain-containing protein</fullName>
    </recommendedName>
</protein>